<evidence type="ECO:0000256" key="1">
    <source>
        <dbReference type="ARBA" id="ARBA00022679"/>
    </source>
</evidence>
<dbReference type="PANTHER" id="PTHR43861">
    <property type="entry name" value="TRANS-ACONITATE 2-METHYLTRANSFERASE-RELATED"/>
    <property type="match status" value="1"/>
</dbReference>
<sequence>MKNVKIDWEKLAVKEAYYSVTTNYKYRNENLSDEVKDDFFIEAKQYTERLLAVIRDHLVKDFAPKRILDFGCGVGRTSIPFSEIAEEVVAADISENMLKEAENNKALRGADNLKLMQTGSDISNIPGRFDFVHSLYVFQHIPASEGRKIIGQLLDKLEDGGVIALQVLYANELSCVKRVSYWLRVNIPGVKKILNLLRRKPWNAPMMQLNNYPLNSVAADLREAGCRHFYSRYTNHAGYKGLFIFAQKTRLGEENVTDLGEIP</sequence>
<dbReference type="RefSeq" id="WP_085756397.1">
    <property type="nucleotide sequence ID" value="NZ_CP021023.1"/>
</dbReference>
<dbReference type="Pfam" id="PF13489">
    <property type="entry name" value="Methyltransf_23"/>
    <property type="match status" value="1"/>
</dbReference>
<reference evidence="3" key="1">
    <citation type="submission" date="2017-04" db="EMBL/GenBank/DDBJ databases">
        <title>Comparative genomics and description of representatives of a novel lineage of planctomycetes thriving in anoxic sediments.</title>
        <authorList>
            <person name="Spring S."/>
            <person name="Bunk B."/>
            <person name="Sproer C."/>
        </authorList>
    </citation>
    <scope>NUCLEOTIDE SEQUENCE [LARGE SCALE GENOMIC DNA]</scope>
    <source>
        <strain evidence="3">ST-PulAB-D4</strain>
    </source>
</reference>
<gene>
    <name evidence="2" type="primary">ycgJ</name>
    <name evidence="2" type="ORF">STSP1_02204</name>
</gene>
<dbReference type="GO" id="GO:0032259">
    <property type="term" value="P:methylation"/>
    <property type="evidence" value="ECO:0007669"/>
    <property type="project" value="UniProtKB-KW"/>
</dbReference>
<proteinExistence type="predicted"/>
<organism evidence="2 3">
    <name type="scientific">Sedimentisphaera salicampi</name>
    <dbReference type="NCBI Taxonomy" id="1941349"/>
    <lineage>
        <taxon>Bacteria</taxon>
        <taxon>Pseudomonadati</taxon>
        <taxon>Planctomycetota</taxon>
        <taxon>Phycisphaerae</taxon>
        <taxon>Sedimentisphaerales</taxon>
        <taxon>Sedimentisphaeraceae</taxon>
        <taxon>Sedimentisphaera</taxon>
    </lineage>
</organism>
<protein>
    <submittedName>
        <fullName evidence="2">Putative methyltransferase YcgJ</fullName>
        <ecNumber evidence="2">2.1.1.-</ecNumber>
    </submittedName>
</protein>
<keyword evidence="3" id="KW-1185">Reference proteome</keyword>
<dbReference type="InterPro" id="IPR029063">
    <property type="entry name" value="SAM-dependent_MTases_sf"/>
</dbReference>
<accession>A0A1W6LPP9</accession>
<name>A0A1W6LPP9_9BACT</name>
<keyword evidence="1 2" id="KW-0808">Transferase</keyword>
<dbReference type="KEGG" id="pbp:STSP1_02204"/>
<dbReference type="AlphaFoldDB" id="A0A1W6LPP9"/>
<dbReference type="EMBL" id="CP021023">
    <property type="protein sequence ID" value="ARN57778.1"/>
    <property type="molecule type" value="Genomic_DNA"/>
</dbReference>
<dbReference type="Gene3D" id="3.40.50.150">
    <property type="entry name" value="Vaccinia Virus protein VP39"/>
    <property type="match status" value="1"/>
</dbReference>
<dbReference type="GO" id="GO:0008168">
    <property type="term" value="F:methyltransferase activity"/>
    <property type="evidence" value="ECO:0007669"/>
    <property type="project" value="UniProtKB-KW"/>
</dbReference>
<dbReference type="CDD" id="cd02440">
    <property type="entry name" value="AdoMet_MTases"/>
    <property type="match status" value="1"/>
</dbReference>
<dbReference type="PANTHER" id="PTHR43861:SF3">
    <property type="entry name" value="PUTATIVE (AFU_ORTHOLOGUE AFUA_2G14390)-RELATED"/>
    <property type="match status" value="1"/>
</dbReference>
<dbReference type="SUPFAM" id="SSF53335">
    <property type="entry name" value="S-adenosyl-L-methionine-dependent methyltransferases"/>
    <property type="match status" value="1"/>
</dbReference>
<evidence type="ECO:0000313" key="2">
    <source>
        <dbReference type="EMBL" id="ARN57778.1"/>
    </source>
</evidence>
<dbReference type="Proteomes" id="UP000193334">
    <property type="component" value="Chromosome"/>
</dbReference>
<dbReference type="EC" id="2.1.1.-" evidence="2"/>
<keyword evidence="2" id="KW-0489">Methyltransferase</keyword>
<evidence type="ECO:0000313" key="3">
    <source>
        <dbReference type="Proteomes" id="UP000193334"/>
    </source>
</evidence>